<feature type="domain" description="DUF6285" evidence="1">
    <location>
        <begin position="26"/>
        <end position="114"/>
    </location>
</feature>
<dbReference type="RefSeq" id="WP_382420580.1">
    <property type="nucleotide sequence ID" value="NZ_JBHSCW010000001.1"/>
</dbReference>
<organism evidence="2 3">
    <name type="scientific">Fodinicurvata halophila</name>
    <dbReference type="NCBI Taxonomy" id="1419723"/>
    <lineage>
        <taxon>Bacteria</taxon>
        <taxon>Pseudomonadati</taxon>
        <taxon>Pseudomonadota</taxon>
        <taxon>Alphaproteobacteria</taxon>
        <taxon>Rhodospirillales</taxon>
        <taxon>Rhodovibrionaceae</taxon>
        <taxon>Fodinicurvata</taxon>
    </lineage>
</organism>
<keyword evidence="3" id="KW-1185">Reference proteome</keyword>
<accession>A0ABV8UG88</accession>
<dbReference type="EMBL" id="JBHSCW010000001">
    <property type="protein sequence ID" value="MFC4350286.1"/>
    <property type="molecule type" value="Genomic_DNA"/>
</dbReference>
<reference evidence="3" key="1">
    <citation type="journal article" date="2019" name="Int. J. Syst. Evol. Microbiol.">
        <title>The Global Catalogue of Microorganisms (GCM) 10K type strain sequencing project: providing services to taxonomists for standard genome sequencing and annotation.</title>
        <authorList>
            <consortium name="The Broad Institute Genomics Platform"/>
            <consortium name="The Broad Institute Genome Sequencing Center for Infectious Disease"/>
            <person name="Wu L."/>
            <person name="Ma J."/>
        </authorList>
    </citation>
    <scope>NUCLEOTIDE SEQUENCE [LARGE SCALE GENOMIC DNA]</scope>
    <source>
        <strain evidence="3">CECT 8472</strain>
    </source>
</reference>
<name>A0ABV8UG88_9PROT</name>
<dbReference type="Proteomes" id="UP001595799">
    <property type="component" value="Unassembled WGS sequence"/>
</dbReference>
<comment type="caution">
    <text evidence="2">The sequence shown here is derived from an EMBL/GenBank/DDBJ whole genome shotgun (WGS) entry which is preliminary data.</text>
</comment>
<dbReference type="InterPro" id="IPR046252">
    <property type="entry name" value="DUF6285"/>
</dbReference>
<dbReference type="Pfam" id="PF19802">
    <property type="entry name" value="DUF6285"/>
    <property type="match status" value="1"/>
</dbReference>
<sequence length="124" mass="13573">MTPDRPDVTALLATARALLKDEILPVVPADQRLDMLMVLSAMGLAERALQDSTDALPLRQEARLVDLAGHKVDAASLAGAVRSGKWDDPEKAEQLYKALVEDTRDRLARANPKYLAAIASERQR</sequence>
<evidence type="ECO:0000259" key="1">
    <source>
        <dbReference type="Pfam" id="PF19802"/>
    </source>
</evidence>
<gene>
    <name evidence="2" type="ORF">ACFOW6_01890</name>
</gene>
<evidence type="ECO:0000313" key="2">
    <source>
        <dbReference type="EMBL" id="MFC4350286.1"/>
    </source>
</evidence>
<protein>
    <submittedName>
        <fullName evidence="2">DUF6285 domain-containing protein</fullName>
    </submittedName>
</protein>
<proteinExistence type="predicted"/>
<evidence type="ECO:0000313" key="3">
    <source>
        <dbReference type="Proteomes" id="UP001595799"/>
    </source>
</evidence>